<gene>
    <name evidence="12" type="ORF">SAMN00777080_4216</name>
</gene>
<evidence type="ECO:0000256" key="9">
    <source>
        <dbReference type="PIRSR" id="PIRSR005096-1"/>
    </source>
</evidence>
<evidence type="ECO:0000256" key="6">
    <source>
        <dbReference type="ARBA" id="ARBA00023235"/>
    </source>
</evidence>
<evidence type="ECO:0000256" key="1">
    <source>
        <dbReference type="ARBA" id="ARBA00001913"/>
    </source>
</evidence>
<dbReference type="PANTHER" id="PTHR10091">
    <property type="entry name" value="ALDOSE-1-EPIMERASE"/>
    <property type="match status" value="1"/>
</dbReference>
<comment type="pathway">
    <text evidence="2 8">Carbohydrate metabolism; hexose metabolism.</text>
</comment>
<dbReference type="CDD" id="cd09019">
    <property type="entry name" value="galactose_mutarotase_like"/>
    <property type="match status" value="1"/>
</dbReference>
<dbReference type="InterPro" id="IPR011013">
    <property type="entry name" value="Gal_mutarotase_sf_dom"/>
</dbReference>
<dbReference type="OrthoDB" id="9779408at2"/>
<dbReference type="InterPro" id="IPR014718">
    <property type="entry name" value="GH-type_carb-bd"/>
</dbReference>
<dbReference type="Gene3D" id="2.70.98.10">
    <property type="match status" value="1"/>
</dbReference>
<dbReference type="UniPathway" id="UPA00242"/>
<dbReference type="InterPro" id="IPR008183">
    <property type="entry name" value="Aldose_1/G6P_1-epimerase"/>
</dbReference>
<keyword evidence="6 8" id="KW-0413">Isomerase</keyword>
<evidence type="ECO:0000256" key="2">
    <source>
        <dbReference type="ARBA" id="ARBA00005028"/>
    </source>
</evidence>
<dbReference type="GO" id="GO:0030246">
    <property type="term" value="F:carbohydrate binding"/>
    <property type="evidence" value="ECO:0007669"/>
    <property type="project" value="InterPro"/>
</dbReference>
<dbReference type="STRING" id="758820.SAMN00777080_4216"/>
<dbReference type="EMBL" id="LT838813">
    <property type="protein sequence ID" value="SMD45559.1"/>
    <property type="molecule type" value="Genomic_DNA"/>
</dbReference>
<organism evidence="12 13">
    <name type="scientific">Aquiflexum balticum DSM 16537</name>
    <dbReference type="NCBI Taxonomy" id="758820"/>
    <lineage>
        <taxon>Bacteria</taxon>
        <taxon>Pseudomonadati</taxon>
        <taxon>Bacteroidota</taxon>
        <taxon>Cytophagia</taxon>
        <taxon>Cytophagales</taxon>
        <taxon>Cyclobacteriaceae</taxon>
        <taxon>Aquiflexum</taxon>
    </lineage>
</organism>
<evidence type="ECO:0000256" key="5">
    <source>
        <dbReference type="ARBA" id="ARBA00022837"/>
    </source>
</evidence>
<dbReference type="InterPro" id="IPR015443">
    <property type="entry name" value="Aldose_1-epimerase"/>
</dbReference>
<dbReference type="EC" id="5.1.3.3" evidence="8"/>
<comment type="similarity">
    <text evidence="3 8">Belongs to the aldose epimerase family.</text>
</comment>
<dbReference type="Pfam" id="PF01263">
    <property type="entry name" value="Aldose_epim"/>
    <property type="match status" value="1"/>
</dbReference>
<evidence type="ECO:0000256" key="4">
    <source>
        <dbReference type="ARBA" id="ARBA00011245"/>
    </source>
</evidence>
<comment type="catalytic activity">
    <reaction evidence="8">
        <text>alpha-D-glucose = beta-D-glucose</text>
        <dbReference type="Rhea" id="RHEA:10264"/>
        <dbReference type="ChEBI" id="CHEBI:15903"/>
        <dbReference type="ChEBI" id="CHEBI:17925"/>
        <dbReference type="EC" id="5.1.3.3"/>
    </reaction>
</comment>
<keyword evidence="5" id="KW-0106">Calcium</keyword>
<evidence type="ECO:0000256" key="10">
    <source>
        <dbReference type="PIRSR" id="PIRSR005096-2"/>
    </source>
</evidence>
<dbReference type="PANTHER" id="PTHR10091:SF0">
    <property type="entry name" value="GALACTOSE MUTAROTASE"/>
    <property type="match status" value="1"/>
</dbReference>
<feature type="binding site" evidence="10">
    <location>
        <position position="282"/>
    </location>
    <ligand>
        <name>beta-D-galactose</name>
        <dbReference type="ChEBI" id="CHEBI:27667"/>
    </ligand>
</feature>
<comment type="subunit">
    <text evidence="4">Monomer.</text>
</comment>
<keyword evidence="13" id="KW-1185">Reference proteome</keyword>
<reference evidence="13" key="1">
    <citation type="submission" date="2017-04" db="EMBL/GenBank/DDBJ databases">
        <authorList>
            <person name="Varghese N."/>
            <person name="Submissions S."/>
        </authorList>
    </citation>
    <scope>NUCLEOTIDE SEQUENCE [LARGE SCALE GENOMIC DNA]</scope>
    <source>
        <strain evidence="13">DSM 16537</strain>
    </source>
</reference>
<sequence>MKRKHLLPIALSVGLIFGTIWSCQSPKSDNKEMEKKEIKFNVNIQEVPVAGKNAKLFTFDNGNGIKVEISSFGGLITKLMVPDKDGKSENIVLGHDNLDGYDSNNGYLGASVGRYANRIANGQFELDGTTYQLATNNGNNHLHGGLIGFHRKHWEAEMVESENSMKVKMTYLSPDGEEGYPGNLKTTLTFELTADDKLLVEFGAETDKPTIVNLTQHGYFNLSALKENILGHELVIHAPKYTPVNDELIPTGELAPVAGTAFDFNQAHTIGERIAQVPGGYDHNYVIKEKHDGELVKMAEVYHPGSGRFMELYSDAPGVQFYSGNFLDGNINTGGIAYTKHMGMCLEPQVFPNSPNEPAFPTARLNPGEKYKHRIEYHFSTK</sequence>
<dbReference type="RefSeq" id="WP_084122424.1">
    <property type="nucleotide sequence ID" value="NZ_LT838813.1"/>
</dbReference>
<comment type="cofactor">
    <cofactor evidence="1">
        <name>Ca(2+)</name>
        <dbReference type="ChEBI" id="CHEBI:29108"/>
    </cofactor>
</comment>
<accession>A0A1W2H9K4</accession>
<evidence type="ECO:0000313" key="13">
    <source>
        <dbReference type="Proteomes" id="UP000192333"/>
    </source>
</evidence>
<keyword evidence="7 8" id="KW-0119">Carbohydrate metabolism</keyword>
<feature type="active site" description="Proton acceptor" evidence="9">
    <location>
        <position position="347"/>
    </location>
</feature>
<dbReference type="PIRSF" id="PIRSF005096">
    <property type="entry name" value="GALM"/>
    <property type="match status" value="1"/>
</dbReference>
<dbReference type="Proteomes" id="UP000192333">
    <property type="component" value="Chromosome I"/>
</dbReference>
<dbReference type="InterPro" id="IPR047215">
    <property type="entry name" value="Galactose_mutarotase-like"/>
</dbReference>
<feature type="binding site" evidence="11">
    <location>
        <begin position="217"/>
        <end position="219"/>
    </location>
    <ligand>
        <name>beta-D-galactose</name>
        <dbReference type="ChEBI" id="CHEBI:27667"/>
    </ligand>
</feature>
<dbReference type="AlphaFoldDB" id="A0A1W2H9K4"/>
<dbReference type="GO" id="GO:0004034">
    <property type="term" value="F:aldose 1-epimerase activity"/>
    <property type="evidence" value="ECO:0007669"/>
    <property type="project" value="UniProtKB-EC"/>
</dbReference>
<feature type="binding site" evidence="11">
    <location>
        <begin position="117"/>
        <end position="118"/>
    </location>
    <ligand>
        <name>beta-D-galactose</name>
        <dbReference type="ChEBI" id="CHEBI:27667"/>
    </ligand>
</feature>
<evidence type="ECO:0000256" key="3">
    <source>
        <dbReference type="ARBA" id="ARBA00006206"/>
    </source>
</evidence>
<protein>
    <recommendedName>
        <fullName evidence="8">Aldose 1-epimerase</fullName>
        <ecNumber evidence="8">5.1.3.3</ecNumber>
    </recommendedName>
</protein>
<feature type="active site" description="Proton donor" evidence="9">
    <location>
        <position position="217"/>
    </location>
</feature>
<proteinExistence type="inferred from homology"/>
<dbReference type="SUPFAM" id="SSF74650">
    <property type="entry name" value="Galactose mutarotase-like"/>
    <property type="match status" value="1"/>
</dbReference>
<evidence type="ECO:0000256" key="8">
    <source>
        <dbReference type="PIRNR" id="PIRNR005096"/>
    </source>
</evidence>
<dbReference type="NCBIfam" id="NF008277">
    <property type="entry name" value="PRK11055.1"/>
    <property type="match status" value="1"/>
</dbReference>
<dbReference type="GO" id="GO:0033499">
    <property type="term" value="P:galactose catabolic process via UDP-galactose, Leloir pathway"/>
    <property type="evidence" value="ECO:0007669"/>
    <property type="project" value="TreeGrafter"/>
</dbReference>
<evidence type="ECO:0000256" key="7">
    <source>
        <dbReference type="ARBA" id="ARBA00023277"/>
    </source>
</evidence>
<dbReference type="GO" id="GO:0006006">
    <property type="term" value="P:glucose metabolic process"/>
    <property type="evidence" value="ECO:0007669"/>
    <property type="project" value="TreeGrafter"/>
</dbReference>
<evidence type="ECO:0000313" key="12">
    <source>
        <dbReference type="EMBL" id="SMD45559.1"/>
    </source>
</evidence>
<name>A0A1W2H9K4_9BACT</name>
<evidence type="ECO:0000256" key="11">
    <source>
        <dbReference type="PIRSR" id="PIRSR005096-3"/>
    </source>
</evidence>